<dbReference type="InterPro" id="IPR051645">
    <property type="entry name" value="PER33/POM33_regulator"/>
</dbReference>
<protein>
    <submittedName>
        <fullName evidence="6">DEBR0S1_09824g1_1</fullName>
    </submittedName>
</protein>
<dbReference type="GO" id="GO:0061024">
    <property type="term" value="P:membrane organization"/>
    <property type="evidence" value="ECO:0007669"/>
    <property type="project" value="TreeGrafter"/>
</dbReference>
<dbReference type="EMBL" id="CABFWN010000001">
    <property type="protein sequence ID" value="VUG16181.1"/>
    <property type="molecule type" value="Genomic_DNA"/>
</dbReference>
<dbReference type="GO" id="GO:0005783">
    <property type="term" value="C:endoplasmic reticulum"/>
    <property type="evidence" value="ECO:0007669"/>
    <property type="project" value="TreeGrafter"/>
</dbReference>
<evidence type="ECO:0000313" key="6">
    <source>
        <dbReference type="EMBL" id="VUG16181.1"/>
    </source>
</evidence>
<sequence length="288" mass="33074">MYSPTNKLQMSKRTKHCSKEIQKKRTEIVITGIDISELLKQWKQGILSIQEIFSNISDNIKRLQSLDPLQYAWLLFHSTTLIGSIMYGISLLDNDAKIFSVPWYNMVIISSIMTYGIVIYTGAVYTERSHTNSAASFHEDIERNVPLCRILKSENTYLFIYACLWACTHQSIIKISSFGIYSFLNLMNHIIFELFPEHSFSVCLAPLAKYIEGPLLIMSAHLDLLAIILLAKEAYAQKSLYCLIFYLFIWGLRVEYSDASRIAISNILVLINSLLFNNLMPQFVKILD</sequence>
<accession>A0A7D9GX28</accession>
<dbReference type="GO" id="GO:0016020">
    <property type="term" value="C:membrane"/>
    <property type="evidence" value="ECO:0007669"/>
    <property type="project" value="UniProtKB-SubCell"/>
</dbReference>
<dbReference type="Proteomes" id="UP000478008">
    <property type="component" value="Unassembled WGS sequence"/>
</dbReference>
<feature type="transmembrane region" description="Helical" evidence="5">
    <location>
        <begin position="262"/>
        <end position="280"/>
    </location>
</feature>
<evidence type="ECO:0000256" key="5">
    <source>
        <dbReference type="SAM" id="Phobius"/>
    </source>
</evidence>
<evidence type="ECO:0000256" key="1">
    <source>
        <dbReference type="ARBA" id="ARBA00004141"/>
    </source>
</evidence>
<feature type="transmembrane region" description="Helical" evidence="5">
    <location>
        <begin position="71"/>
        <end position="91"/>
    </location>
</feature>
<comment type="subcellular location">
    <subcellularLocation>
        <location evidence="1">Membrane</location>
        <topology evidence="1">Multi-pass membrane protein</topology>
    </subcellularLocation>
</comment>
<reference evidence="6 7" key="1">
    <citation type="submission" date="2019-07" db="EMBL/GenBank/DDBJ databases">
        <authorList>
            <person name="Friedrich A."/>
            <person name="Schacherer J."/>
        </authorList>
    </citation>
    <scope>NUCLEOTIDE SEQUENCE [LARGE SCALE GENOMIC DNA]</scope>
</reference>
<evidence type="ECO:0000256" key="3">
    <source>
        <dbReference type="ARBA" id="ARBA00022989"/>
    </source>
</evidence>
<dbReference type="PANTHER" id="PTHR12703">
    <property type="entry name" value="TRANSMEMBRANE PROTEIN 33"/>
    <property type="match status" value="1"/>
</dbReference>
<evidence type="ECO:0000256" key="2">
    <source>
        <dbReference type="ARBA" id="ARBA00022692"/>
    </source>
</evidence>
<evidence type="ECO:0000313" key="7">
    <source>
        <dbReference type="Proteomes" id="UP000478008"/>
    </source>
</evidence>
<proteinExistence type="predicted"/>
<gene>
    <name evidence="6" type="ORF">DEBR0S1_09824G</name>
</gene>
<keyword evidence="3 5" id="KW-1133">Transmembrane helix</keyword>
<evidence type="ECO:0000256" key="4">
    <source>
        <dbReference type="ARBA" id="ARBA00023136"/>
    </source>
</evidence>
<organism evidence="6 7">
    <name type="scientific">Dekkera bruxellensis</name>
    <name type="common">Brettanomyces custersii</name>
    <dbReference type="NCBI Taxonomy" id="5007"/>
    <lineage>
        <taxon>Eukaryota</taxon>
        <taxon>Fungi</taxon>
        <taxon>Dikarya</taxon>
        <taxon>Ascomycota</taxon>
        <taxon>Saccharomycotina</taxon>
        <taxon>Pichiomycetes</taxon>
        <taxon>Pichiales</taxon>
        <taxon>Pichiaceae</taxon>
        <taxon>Brettanomyces</taxon>
    </lineage>
</organism>
<dbReference type="GO" id="GO:0071786">
    <property type="term" value="P:endoplasmic reticulum tubular network organization"/>
    <property type="evidence" value="ECO:0007669"/>
    <property type="project" value="TreeGrafter"/>
</dbReference>
<keyword evidence="4 5" id="KW-0472">Membrane</keyword>
<dbReference type="AlphaFoldDB" id="A0A7D9GX28"/>
<dbReference type="PANTHER" id="PTHR12703:SF4">
    <property type="entry name" value="TRANSMEMBRANE PROTEIN 33"/>
    <property type="match status" value="1"/>
</dbReference>
<keyword evidence="7" id="KW-1185">Reference proteome</keyword>
<name>A0A7D9GX28_DEKBR</name>
<feature type="transmembrane region" description="Helical" evidence="5">
    <location>
        <begin position="103"/>
        <end position="125"/>
    </location>
</feature>
<keyword evidence="2 5" id="KW-0812">Transmembrane</keyword>